<proteinExistence type="predicted"/>
<reference evidence="2" key="1">
    <citation type="submission" date="2017-09" db="EMBL/GenBank/DDBJ databases">
        <title>Depth-based differentiation of microbial function through sediment-hosted aquifers and enrichment of novel symbionts in the deep terrestrial subsurface.</title>
        <authorList>
            <person name="Probst A.J."/>
            <person name="Ladd B."/>
            <person name="Jarett J.K."/>
            <person name="Geller-Mcgrath D.E."/>
            <person name="Sieber C.M.K."/>
            <person name="Emerson J.B."/>
            <person name="Anantharaman K."/>
            <person name="Thomas B.C."/>
            <person name="Malmstrom R."/>
            <person name="Stieglmeier M."/>
            <person name="Klingl A."/>
            <person name="Woyke T."/>
            <person name="Ryan C.M."/>
            <person name="Banfield J.F."/>
        </authorList>
    </citation>
    <scope>NUCLEOTIDE SEQUENCE [LARGE SCALE GENOMIC DNA]</scope>
</reference>
<dbReference type="EMBL" id="PFEC01000019">
    <property type="protein sequence ID" value="PJE62084.1"/>
    <property type="molecule type" value="Genomic_DNA"/>
</dbReference>
<name>A0A2M8KQ85_9BACT</name>
<comment type="caution">
    <text evidence="1">The sequence shown here is derived from an EMBL/GenBank/DDBJ whole genome shotgun (WGS) entry which is preliminary data.</text>
</comment>
<feature type="non-terminal residue" evidence="1">
    <location>
        <position position="1"/>
    </location>
</feature>
<accession>A0A2M8KQ85</accession>
<evidence type="ECO:0000313" key="2">
    <source>
        <dbReference type="Proteomes" id="UP000230222"/>
    </source>
</evidence>
<protein>
    <submittedName>
        <fullName evidence="1">Uncharacterized protein</fullName>
    </submittedName>
</protein>
<dbReference type="AlphaFoldDB" id="A0A2M8KQ85"/>
<dbReference type="Proteomes" id="UP000230222">
    <property type="component" value="Unassembled WGS sequence"/>
</dbReference>
<evidence type="ECO:0000313" key="1">
    <source>
        <dbReference type="EMBL" id="PJE62084.1"/>
    </source>
</evidence>
<organism evidence="1 2">
    <name type="scientific">Candidatus Roizmanbacteria bacterium CG10_big_fil_rev_8_21_14_0_10_39_12</name>
    <dbReference type="NCBI Taxonomy" id="1974852"/>
    <lineage>
        <taxon>Bacteria</taxon>
        <taxon>Candidatus Roizmaniibacteriota</taxon>
    </lineage>
</organism>
<gene>
    <name evidence="1" type="ORF">COU87_01155</name>
</gene>
<sequence>AVLVPSLYLKNKITSLNLNINNDINTSLEVLARIFNVSQQVTLRRIYITGYLNQNQFNNLNNSQKESYLNSNVIEKTTGGNFYIKFIKNNSRSFIYDVLDAYRVKKISHFDVMNYLNIKSTTLASLENKL</sequence>